<evidence type="ECO:0000256" key="4">
    <source>
        <dbReference type="ARBA" id="ARBA00023136"/>
    </source>
</evidence>
<evidence type="ECO:0000256" key="1">
    <source>
        <dbReference type="ARBA" id="ARBA00004370"/>
    </source>
</evidence>
<dbReference type="PANTHER" id="PTHR46641:SF2">
    <property type="entry name" value="FMRFAMIDE RECEPTOR"/>
    <property type="match status" value="1"/>
</dbReference>
<keyword evidence="8" id="KW-0548">Nucleotidyltransferase</keyword>
<comment type="subcellular location">
    <subcellularLocation>
        <location evidence="1">Membrane</location>
    </subcellularLocation>
</comment>
<keyword evidence="8" id="KW-0695">RNA-directed DNA polymerase</keyword>
<feature type="region of interest" description="Disordered" evidence="5">
    <location>
        <begin position="407"/>
        <end position="428"/>
    </location>
</feature>
<keyword evidence="8" id="KW-0808">Transferase</keyword>
<evidence type="ECO:0000256" key="5">
    <source>
        <dbReference type="SAM" id="MobiDB-lite"/>
    </source>
</evidence>
<dbReference type="InterPro" id="IPR052954">
    <property type="entry name" value="GPCR-Ligand_Int"/>
</dbReference>
<dbReference type="Gene3D" id="1.20.1070.10">
    <property type="entry name" value="Rhodopsin 7-helix transmembrane proteins"/>
    <property type="match status" value="1"/>
</dbReference>
<evidence type="ECO:0000313" key="8">
    <source>
        <dbReference type="EMBL" id="GFN74047.1"/>
    </source>
</evidence>
<evidence type="ECO:0000256" key="3">
    <source>
        <dbReference type="ARBA" id="ARBA00022989"/>
    </source>
</evidence>
<keyword evidence="3 6" id="KW-1133">Transmembrane helix</keyword>
<feature type="domain" description="G-protein coupled receptors family 1 profile" evidence="7">
    <location>
        <begin position="31"/>
        <end position="276"/>
    </location>
</feature>
<dbReference type="EMBL" id="BLXT01000055">
    <property type="protein sequence ID" value="GFN74047.1"/>
    <property type="molecule type" value="Genomic_DNA"/>
</dbReference>
<accession>A0AAV3XVN3</accession>
<dbReference type="AlphaFoldDB" id="A0AAV3XVN3"/>
<keyword evidence="4 6" id="KW-0472">Membrane</keyword>
<gene>
    <name evidence="8" type="ORF">PoB_000055300</name>
</gene>
<dbReference type="InterPro" id="IPR017452">
    <property type="entry name" value="GPCR_Rhodpsn_7TM"/>
</dbReference>
<feature type="transmembrane region" description="Helical" evidence="6">
    <location>
        <begin position="116"/>
        <end position="139"/>
    </location>
</feature>
<sequence>MAWRARTQEEKKHAIFANWATSDFNSSACSFTSVWLIVFVSHENFVRIARAHQVKTICTRRRALASIGVLCFIAAVIYNCHLWTSRVLLDSKGQDPMCMALSRYRRLLVSVSVLDLIATLVLPVLAVLTIMTVTLVTVVRAVQRQRRLNQGLAREQSKRRREIEKSQVSCGSVYESVPKAPTRRIWTGPHRTVEMKVARFLTIVTLTLIILSSPSHALRLKMVINSYLSGSSSKSENESDQSEENDTEMPSMIDATLQRAFEVVYYLSFSGNLFIFLAAGRNFRRIFVQQMRAQALCCCFFLRFICCDGEVKSEVVAQKVSTDDVCKDQSPVCRAEKLSRKQSFSQRYMNWLRVDDTRKKRDADGSDREISRGASTSIELCSGEIQGLFELENFELNCADIKQKEEEQGGTSIKDVKEVSTTESTINN</sequence>
<protein>
    <submittedName>
        <fullName evidence="8">Reverse transcriptase</fullName>
    </submittedName>
</protein>
<feature type="transmembrane region" description="Helical" evidence="6">
    <location>
        <begin position="63"/>
        <end position="84"/>
    </location>
</feature>
<evidence type="ECO:0000256" key="2">
    <source>
        <dbReference type="ARBA" id="ARBA00022692"/>
    </source>
</evidence>
<dbReference type="Proteomes" id="UP000735302">
    <property type="component" value="Unassembled WGS sequence"/>
</dbReference>
<name>A0AAV3XVN3_9GAST</name>
<dbReference type="GO" id="GO:0016020">
    <property type="term" value="C:membrane"/>
    <property type="evidence" value="ECO:0007669"/>
    <property type="project" value="UniProtKB-SubCell"/>
</dbReference>
<dbReference type="InterPro" id="IPR000276">
    <property type="entry name" value="GPCR_Rhodpsn"/>
</dbReference>
<reference evidence="8 9" key="1">
    <citation type="journal article" date="2021" name="Elife">
        <title>Chloroplast acquisition without the gene transfer in kleptoplastic sea slugs, Plakobranchus ocellatus.</title>
        <authorList>
            <person name="Maeda T."/>
            <person name="Takahashi S."/>
            <person name="Yoshida T."/>
            <person name="Shimamura S."/>
            <person name="Takaki Y."/>
            <person name="Nagai Y."/>
            <person name="Toyoda A."/>
            <person name="Suzuki Y."/>
            <person name="Arimoto A."/>
            <person name="Ishii H."/>
            <person name="Satoh N."/>
            <person name="Nishiyama T."/>
            <person name="Hasebe M."/>
            <person name="Maruyama T."/>
            <person name="Minagawa J."/>
            <person name="Obokata J."/>
            <person name="Shigenobu S."/>
        </authorList>
    </citation>
    <scope>NUCLEOTIDE SEQUENCE [LARGE SCALE GENOMIC DNA]</scope>
</reference>
<dbReference type="SUPFAM" id="SSF81321">
    <property type="entry name" value="Family A G protein-coupled receptor-like"/>
    <property type="match status" value="1"/>
</dbReference>
<dbReference type="Pfam" id="PF00001">
    <property type="entry name" value="7tm_1"/>
    <property type="match status" value="1"/>
</dbReference>
<dbReference type="PROSITE" id="PS50262">
    <property type="entry name" value="G_PROTEIN_RECEP_F1_2"/>
    <property type="match status" value="1"/>
</dbReference>
<dbReference type="GO" id="GO:0004930">
    <property type="term" value="F:G protein-coupled receptor activity"/>
    <property type="evidence" value="ECO:0007669"/>
    <property type="project" value="InterPro"/>
</dbReference>
<evidence type="ECO:0000259" key="7">
    <source>
        <dbReference type="PROSITE" id="PS50262"/>
    </source>
</evidence>
<dbReference type="PANTHER" id="PTHR46641">
    <property type="entry name" value="FMRFAMIDE RECEPTOR-RELATED"/>
    <property type="match status" value="1"/>
</dbReference>
<feature type="region of interest" description="Disordered" evidence="5">
    <location>
        <begin position="230"/>
        <end position="249"/>
    </location>
</feature>
<comment type="caution">
    <text evidence="8">The sequence shown here is derived from an EMBL/GenBank/DDBJ whole genome shotgun (WGS) entry which is preliminary data.</text>
</comment>
<organism evidence="8 9">
    <name type="scientific">Plakobranchus ocellatus</name>
    <dbReference type="NCBI Taxonomy" id="259542"/>
    <lineage>
        <taxon>Eukaryota</taxon>
        <taxon>Metazoa</taxon>
        <taxon>Spiralia</taxon>
        <taxon>Lophotrochozoa</taxon>
        <taxon>Mollusca</taxon>
        <taxon>Gastropoda</taxon>
        <taxon>Heterobranchia</taxon>
        <taxon>Euthyneura</taxon>
        <taxon>Panpulmonata</taxon>
        <taxon>Sacoglossa</taxon>
        <taxon>Placobranchoidea</taxon>
        <taxon>Plakobranchidae</taxon>
        <taxon>Plakobranchus</taxon>
    </lineage>
</organism>
<keyword evidence="2 6" id="KW-0812">Transmembrane</keyword>
<evidence type="ECO:0000256" key="6">
    <source>
        <dbReference type="SAM" id="Phobius"/>
    </source>
</evidence>
<feature type="compositionally biased region" description="Acidic residues" evidence="5">
    <location>
        <begin position="238"/>
        <end position="247"/>
    </location>
</feature>
<keyword evidence="9" id="KW-1185">Reference proteome</keyword>
<feature type="transmembrane region" description="Helical" evidence="6">
    <location>
        <begin position="200"/>
        <end position="218"/>
    </location>
</feature>
<dbReference type="GO" id="GO:0003964">
    <property type="term" value="F:RNA-directed DNA polymerase activity"/>
    <property type="evidence" value="ECO:0007669"/>
    <property type="project" value="UniProtKB-KW"/>
</dbReference>
<evidence type="ECO:0000313" key="9">
    <source>
        <dbReference type="Proteomes" id="UP000735302"/>
    </source>
</evidence>
<feature type="transmembrane region" description="Helical" evidence="6">
    <location>
        <begin position="263"/>
        <end position="283"/>
    </location>
</feature>
<proteinExistence type="predicted"/>